<feature type="domain" description="N-acetyltransferase" evidence="4">
    <location>
        <begin position="2"/>
        <end position="170"/>
    </location>
</feature>
<organism evidence="5 6">
    <name type="scientific">Litorihabitans aurantiacus</name>
    <dbReference type="NCBI Taxonomy" id="1930061"/>
    <lineage>
        <taxon>Bacteria</taxon>
        <taxon>Bacillati</taxon>
        <taxon>Actinomycetota</taxon>
        <taxon>Actinomycetes</taxon>
        <taxon>Micrococcales</taxon>
        <taxon>Beutenbergiaceae</taxon>
        <taxon>Litorihabitans</taxon>
    </lineage>
</organism>
<dbReference type="Proteomes" id="UP001157161">
    <property type="component" value="Unassembled WGS sequence"/>
</dbReference>
<dbReference type="GO" id="GO:0008999">
    <property type="term" value="F:protein-N-terminal-alanine acetyltransferase activity"/>
    <property type="evidence" value="ECO:0007669"/>
    <property type="project" value="TreeGrafter"/>
</dbReference>
<gene>
    <name evidence="5" type="primary">rimJ</name>
    <name evidence="5" type="ORF">GCM10025875_28980</name>
</gene>
<dbReference type="PANTHER" id="PTHR43792">
    <property type="entry name" value="GNAT FAMILY, PUTATIVE (AFU_ORTHOLOGUE AFUA_3G00765)-RELATED-RELATED"/>
    <property type="match status" value="1"/>
</dbReference>
<dbReference type="EMBL" id="BSUM01000001">
    <property type="protein sequence ID" value="GMA32906.1"/>
    <property type="molecule type" value="Genomic_DNA"/>
</dbReference>
<name>A0AA38CTL8_9MICO</name>
<keyword evidence="1" id="KW-0808">Transferase</keyword>
<reference evidence="5" key="1">
    <citation type="journal article" date="2014" name="Int. J. Syst. Evol. Microbiol.">
        <title>Complete genome sequence of Corynebacterium casei LMG S-19264T (=DSM 44701T), isolated from a smear-ripened cheese.</title>
        <authorList>
            <consortium name="US DOE Joint Genome Institute (JGI-PGF)"/>
            <person name="Walter F."/>
            <person name="Albersmeier A."/>
            <person name="Kalinowski J."/>
            <person name="Ruckert C."/>
        </authorList>
    </citation>
    <scope>NUCLEOTIDE SEQUENCE</scope>
    <source>
        <strain evidence="5">NBRC 112290</strain>
    </source>
</reference>
<comment type="similarity">
    <text evidence="3">Belongs to the acetyltransferase family. RimJ subfamily.</text>
</comment>
<dbReference type="RefSeq" id="WP_284251601.1">
    <property type="nucleotide sequence ID" value="NZ_BSUM01000001.1"/>
</dbReference>
<dbReference type="PANTHER" id="PTHR43792:SF8">
    <property type="entry name" value="[RIBOSOMAL PROTEIN US5]-ALANINE N-ACETYLTRANSFERASE"/>
    <property type="match status" value="1"/>
</dbReference>
<accession>A0AA38CTL8</accession>
<comment type="caution">
    <text evidence="5">The sequence shown here is derived from an EMBL/GenBank/DDBJ whole genome shotgun (WGS) entry which is preliminary data.</text>
</comment>
<proteinExistence type="inferred from homology"/>
<evidence type="ECO:0000256" key="2">
    <source>
        <dbReference type="ARBA" id="ARBA00023315"/>
    </source>
</evidence>
<sequence>MSVTRALAVEDAAELADLVVRERAFLAPFEPRRPESFFTRDGQARLAETLLDSRAAGTALPLVIVDDGAIVGRLTVTSIARGAFCSGALGYWVAQGAGGRGLATAAVADACALAFGPLELHRLEAGTLVDNLASQRVLAKSGFSRYGLAPGFLSIDGAWRDHVLFQRLADDGVPAVAPR</sequence>
<dbReference type="SUPFAM" id="SSF55729">
    <property type="entry name" value="Acyl-CoA N-acyltransferases (Nat)"/>
    <property type="match status" value="1"/>
</dbReference>
<evidence type="ECO:0000259" key="4">
    <source>
        <dbReference type="PROSITE" id="PS51186"/>
    </source>
</evidence>
<evidence type="ECO:0000313" key="6">
    <source>
        <dbReference type="Proteomes" id="UP001157161"/>
    </source>
</evidence>
<protein>
    <submittedName>
        <fullName evidence="5">Alanine acetyltransferase</fullName>
    </submittedName>
</protein>
<dbReference type="AlphaFoldDB" id="A0AA38CTL8"/>
<evidence type="ECO:0000256" key="3">
    <source>
        <dbReference type="ARBA" id="ARBA00038502"/>
    </source>
</evidence>
<dbReference type="InterPro" id="IPR051531">
    <property type="entry name" value="N-acetyltransferase"/>
</dbReference>
<dbReference type="Pfam" id="PF13302">
    <property type="entry name" value="Acetyltransf_3"/>
    <property type="match status" value="1"/>
</dbReference>
<reference evidence="5" key="2">
    <citation type="submission" date="2023-02" db="EMBL/GenBank/DDBJ databases">
        <authorList>
            <person name="Sun Q."/>
            <person name="Mori K."/>
        </authorList>
    </citation>
    <scope>NUCLEOTIDE SEQUENCE</scope>
    <source>
        <strain evidence="5">NBRC 112290</strain>
    </source>
</reference>
<dbReference type="InterPro" id="IPR016181">
    <property type="entry name" value="Acyl_CoA_acyltransferase"/>
</dbReference>
<dbReference type="Gene3D" id="3.40.630.30">
    <property type="match status" value="1"/>
</dbReference>
<evidence type="ECO:0000313" key="5">
    <source>
        <dbReference type="EMBL" id="GMA32906.1"/>
    </source>
</evidence>
<dbReference type="InterPro" id="IPR000182">
    <property type="entry name" value="GNAT_dom"/>
</dbReference>
<keyword evidence="6" id="KW-1185">Reference proteome</keyword>
<evidence type="ECO:0000256" key="1">
    <source>
        <dbReference type="ARBA" id="ARBA00022679"/>
    </source>
</evidence>
<dbReference type="GO" id="GO:0005737">
    <property type="term" value="C:cytoplasm"/>
    <property type="evidence" value="ECO:0007669"/>
    <property type="project" value="TreeGrafter"/>
</dbReference>
<keyword evidence="2" id="KW-0012">Acyltransferase</keyword>
<dbReference type="PROSITE" id="PS51186">
    <property type="entry name" value="GNAT"/>
    <property type="match status" value="1"/>
</dbReference>